<dbReference type="Proteomes" id="UP000828390">
    <property type="component" value="Unassembled WGS sequence"/>
</dbReference>
<evidence type="ECO:0000313" key="1">
    <source>
        <dbReference type="EMBL" id="KAH3884558.1"/>
    </source>
</evidence>
<sequence>MLIRSPYNCFTINSIFYTTNTRPLPELFSIHYLPDCPRPHMLTEPDQNPTACSGLFELI</sequence>
<gene>
    <name evidence="1" type="ORF">DPMN_008541</name>
</gene>
<evidence type="ECO:0000313" key="2">
    <source>
        <dbReference type="Proteomes" id="UP000828390"/>
    </source>
</evidence>
<dbReference type="AlphaFoldDB" id="A0A9D4MY99"/>
<reference evidence="1" key="1">
    <citation type="journal article" date="2019" name="bioRxiv">
        <title>The Genome of the Zebra Mussel, Dreissena polymorpha: A Resource for Invasive Species Research.</title>
        <authorList>
            <person name="McCartney M.A."/>
            <person name="Auch B."/>
            <person name="Kono T."/>
            <person name="Mallez S."/>
            <person name="Zhang Y."/>
            <person name="Obille A."/>
            <person name="Becker A."/>
            <person name="Abrahante J.E."/>
            <person name="Garbe J."/>
            <person name="Badalamenti J.P."/>
            <person name="Herman A."/>
            <person name="Mangelson H."/>
            <person name="Liachko I."/>
            <person name="Sullivan S."/>
            <person name="Sone E.D."/>
            <person name="Koren S."/>
            <person name="Silverstein K.A.T."/>
            <person name="Beckman K.B."/>
            <person name="Gohl D.M."/>
        </authorList>
    </citation>
    <scope>NUCLEOTIDE SEQUENCE</scope>
    <source>
        <strain evidence="1">Duluth1</strain>
        <tissue evidence="1">Whole animal</tissue>
    </source>
</reference>
<reference evidence="1" key="2">
    <citation type="submission" date="2020-11" db="EMBL/GenBank/DDBJ databases">
        <authorList>
            <person name="McCartney M.A."/>
            <person name="Auch B."/>
            <person name="Kono T."/>
            <person name="Mallez S."/>
            <person name="Becker A."/>
            <person name="Gohl D.M."/>
            <person name="Silverstein K.A.T."/>
            <person name="Koren S."/>
            <person name="Bechman K.B."/>
            <person name="Herman A."/>
            <person name="Abrahante J.E."/>
            <person name="Garbe J."/>
        </authorList>
    </citation>
    <scope>NUCLEOTIDE SEQUENCE</scope>
    <source>
        <strain evidence="1">Duluth1</strain>
        <tissue evidence="1">Whole animal</tissue>
    </source>
</reference>
<name>A0A9D4MY99_DREPO</name>
<accession>A0A9D4MY99</accession>
<proteinExistence type="predicted"/>
<keyword evidence="2" id="KW-1185">Reference proteome</keyword>
<protein>
    <submittedName>
        <fullName evidence="1">Uncharacterized protein</fullName>
    </submittedName>
</protein>
<organism evidence="1 2">
    <name type="scientific">Dreissena polymorpha</name>
    <name type="common">Zebra mussel</name>
    <name type="synonym">Mytilus polymorpha</name>
    <dbReference type="NCBI Taxonomy" id="45954"/>
    <lineage>
        <taxon>Eukaryota</taxon>
        <taxon>Metazoa</taxon>
        <taxon>Spiralia</taxon>
        <taxon>Lophotrochozoa</taxon>
        <taxon>Mollusca</taxon>
        <taxon>Bivalvia</taxon>
        <taxon>Autobranchia</taxon>
        <taxon>Heteroconchia</taxon>
        <taxon>Euheterodonta</taxon>
        <taxon>Imparidentia</taxon>
        <taxon>Neoheterodontei</taxon>
        <taxon>Myida</taxon>
        <taxon>Dreissenoidea</taxon>
        <taxon>Dreissenidae</taxon>
        <taxon>Dreissena</taxon>
    </lineage>
</organism>
<comment type="caution">
    <text evidence="1">The sequence shown here is derived from an EMBL/GenBank/DDBJ whole genome shotgun (WGS) entry which is preliminary data.</text>
</comment>
<dbReference type="EMBL" id="JAIWYP010000001">
    <property type="protein sequence ID" value="KAH3884558.1"/>
    <property type="molecule type" value="Genomic_DNA"/>
</dbReference>